<accession>A0A4S4AVF0</accession>
<reference evidence="2 3" key="1">
    <citation type="submission" date="2019-04" db="EMBL/GenBank/DDBJ databases">
        <title>Azoarcus nasutitermitis sp. nov. isolated from termite nest.</title>
        <authorList>
            <person name="Lin S.-Y."/>
            <person name="Hameed A."/>
            <person name="Hsu Y.-H."/>
            <person name="Young C.-C."/>
        </authorList>
    </citation>
    <scope>NUCLEOTIDE SEQUENCE [LARGE SCALE GENOMIC DNA]</scope>
    <source>
        <strain evidence="2 3">CC-YHH838</strain>
    </source>
</reference>
<dbReference type="Pfam" id="PF00535">
    <property type="entry name" value="Glycos_transf_2"/>
    <property type="match status" value="1"/>
</dbReference>
<dbReference type="SUPFAM" id="SSF53448">
    <property type="entry name" value="Nucleotide-diphospho-sugar transferases"/>
    <property type="match status" value="1"/>
</dbReference>
<dbReference type="PANTHER" id="PTHR43685">
    <property type="entry name" value="GLYCOSYLTRANSFERASE"/>
    <property type="match status" value="1"/>
</dbReference>
<gene>
    <name evidence="2" type="ORF">E6C76_17965</name>
</gene>
<dbReference type="OrthoDB" id="433681at2"/>
<evidence type="ECO:0000313" key="2">
    <source>
        <dbReference type="EMBL" id="THF63201.1"/>
    </source>
</evidence>
<keyword evidence="3" id="KW-1185">Reference proteome</keyword>
<dbReference type="GO" id="GO:0016740">
    <property type="term" value="F:transferase activity"/>
    <property type="evidence" value="ECO:0007669"/>
    <property type="project" value="UniProtKB-KW"/>
</dbReference>
<dbReference type="Gene3D" id="3.90.550.10">
    <property type="entry name" value="Spore Coat Polysaccharide Biosynthesis Protein SpsA, Chain A"/>
    <property type="match status" value="1"/>
</dbReference>
<feature type="domain" description="Glycosyltransferase 2-like" evidence="1">
    <location>
        <begin position="9"/>
        <end position="173"/>
    </location>
</feature>
<evidence type="ECO:0000313" key="3">
    <source>
        <dbReference type="Proteomes" id="UP000308430"/>
    </source>
</evidence>
<dbReference type="AlphaFoldDB" id="A0A4S4AVF0"/>
<proteinExistence type="predicted"/>
<organism evidence="2 3">
    <name type="scientific">Pseudothauera nasutitermitis</name>
    <dbReference type="NCBI Taxonomy" id="2565930"/>
    <lineage>
        <taxon>Bacteria</taxon>
        <taxon>Pseudomonadati</taxon>
        <taxon>Pseudomonadota</taxon>
        <taxon>Betaproteobacteria</taxon>
        <taxon>Rhodocyclales</taxon>
        <taxon>Zoogloeaceae</taxon>
        <taxon>Pseudothauera</taxon>
    </lineage>
</organism>
<dbReference type="EMBL" id="SSOC01000006">
    <property type="protein sequence ID" value="THF63201.1"/>
    <property type="molecule type" value="Genomic_DNA"/>
</dbReference>
<dbReference type="InterPro" id="IPR029044">
    <property type="entry name" value="Nucleotide-diphossugar_trans"/>
</dbReference>
<sequence length="289" mass="33303">MSVQKGLVSVVISSYNHEPYIEEAILSVLGQSYPSVELLVVDDGSTDNSVERIRRLQERHGFDFRVQQNKGLTRTLNEAFARAKGEFFAPFGSDDIMLPDRLAVQMAHMEGKPEVGICSGNMQLIRADGSRYSNADPGEHAPYRRLQFDDLFRNRKSGISAPTMLIRREAFEKAGGFNPDIRLEDLYIQLKITRLGYCVDALGVLMAKYRKHETNAHKNIRFMTESILRIYAEYSDHPDYDRVRYRFINSMFAKSAKRDHQLARELLAMLPLREWTPRTLKSLIRYVFS</sequence>
<dbReference type="InterPro" id="IPR001173">
    <property type="entry name" value="Glyco_trans_2-like"/>
</dbReference>
<protein>
    <submittedName>
        <fullName evidence="2">Glycosyltransferase</fullName>
    </submittedName>
</protein>
<dbReference type="Proteomes" id="UP000308430">
    <property type="component" value="Unassembled WGS sequence"/>
</dbReference>
<keyword evidence="2" id="KW-0808">Transferase</keyword>
<dbReference type="PANTHER" id="PTHR43685:SF11">
    <property type="entry name" value="GLYCOSYLTRANSFERASE TAGX-RELATED"/>
    <property type="match status" value="1"/>
</dbReference>
<dbReference type="InterPro" id="IPR050834">
    <property type="entry name" value="Glycosyltransf_2"/>
</dbReference>
<comment type="caution">
    <text evidence="2">The sequence shown here is derived from an EMBL/GenBank/DDBJ whole genome shotgun (WGS) entry which is preliminary data.</text>
</comment>
<evidence type="ECO:0000259" key="1">
    <source>
        <dbReference type="Pfam" id="PF00535"/>
    </source>
</evidence>
<name>A0A4S4AVF0_9RHOO</name>